<keyword evidence="1" id="KW-0812">Transmembrane</keyword>
<evidence type="ECO:0000313" key="2">
    <source>
        <dbReference type="EMBL" id="CAL4917181.1"/>
    </source>
</evidence>
<keyword evidence="1" id="KW-1133">Transmembrane helix</keyword>
<accession>A0ABC8X2L1</accession>
<keyword evidence="3" id="KW-1185">Reference proteome</keyword>
<dbReference type="EMBL" id="OZ075123">
    <property type="protein sequence ID" value="CAL4917181.1"/>
    <property type="molecule type" value="Genomic_DNA"/>
</dbReference>
<reference evidence="3" key="1">
    <citation type="submission" date="2024-06" db="EMBL/GenBank/DDBJ databases">
        <authorList>
            <person name="Ryan C."/>
        </authorList>
    </citation>
    <scope>NUCLEOTIDE SEQUENCE [LARGE SCALE GENOMIC DNA]</scope>
</reference>
<gene>
    <name evidence="2" type="ORF">URODEC1_LOCUS18419</name>
</gene>
<proteinExistence type="predicted"/>
<protein>
    <submittedName>
        <fullName evidence="2">Uncharacterized protein</fullName>
    </submittedName>
</protein>
<name>A0ABC8X2L1_9POAL</name>
<dbReference type="Proteomes" id="UP001497457">
    <property type="component" value="Chromosome 13rd"/>
</dbReference>
<organism evidence="2 3">
    <name type="scientific">Urochloa decumbens</name>
    <dbReference type="NCBI Taxonomy" id="240449"/>
    <lineage>
        <taxon>Eukaryota</taxon>
        <taxon>Viridiplantae</taxon>
        <taxon>Streptophyta</taxon>
        <taxon>Embryophyta</taxon>
        <taxon>Tracheophyta</taxon>
        <taxon>Spermatophyta</taxon>
        <taxon>Magnoliopsida</taxon>
        <taxon>Liliopsida</taxon>
        <taxon>Poales</taxon>
        <taxon>Poaceae</taxon>
        <taxon>PACMAD clade</taxon>
        <taxon>Panicoideae</taxon>
        <taxon>Panicodae</taxon>
        <taxon>Paniceae</taxon>
        <taxon>Melinidinae</taxon>
        <taxon>Urochloa</taxon>
    </lineage>
</organism>
<dbReference type="AlphaFoldDB" id="A0ABC8X2L1"/>
<feature type="transmembrane region" description="Helical" evidence="1">
    <location>
        <begin position="56"/>
        <end position="73"/>
    </location>
</feature>
<reference evidence="2 3" key="2">
    <citation type="submission" date="2024-10" db="EMBL/GenBank/DDBJ databases">
        <authorList>
            <person name="Ryan C."/>
        </authorList>
    </citation>
    <scope>NUCLEOTIDE SEQUENCE [LARGE SCALE GENOMIC DNA]</scope>
</reference>
<evidence type="ECO:0000256" key="1">
    <source>
        <dbReference type="SAM" id="Phobius"/>
    </source>
</evidence>
<dbReference type="PANTHER" id="PTHR35755">
    <property type="entry name" value="PROTEIN, PUTATIVE-RELATED"/>
    <property type="match status" value="1"/>
</dbReference>
<dbReference type="PANTHER" id="PTHR35755:SF3">
    <property type="entry name" value="EXPRESSED PROTEIN"/>
    <property type="match status" value="1"/>
</dbReference>
<keyword evidence="1" id="KW-0472">Membrane</keyword>
<sequence length="101" mass="10498">MGSGDPAADALLSAPVLLRGHHPGALPLTLSRRIAMARDATAAAVPTLRPAWLLDLLPLAVVLLIAAHVLALARHGRVQAARAEQEALTRGPECLQPVLAI</sequence>
<evidence type="ECO:0000313" key="3">
    <source>
        <dbReference type="Proteomes" id="UP001497457"/>
    </source>
</evidence>